<proteinExistence type="inferred from homology"/>
<dbReference type="Gene3D" id="2.60.40.1760">
    <property type="entry name" value="glycosyl hydrolase (family 31)"/>
    <property type="match status" value="1"/>
</dbReference>
<protein>
    <recommendedName>
        <fullName evidence="5">Pectin acetylesterase</fullName>
        <ecNumber evidence="5">3.1.1.-</ecNumber>
    </recommendedName>
</protein>
<keyword evidence="4 5" id="KW-0134">Cell wall</keyword>
<dbReference type="InterPro" id="IPR004963">
    <property type="entry name" value="PAE/NOTUM"/>
</dbReference>
<organism evidence="7 8">
    <name type="scientific">Stephania yunnanensis</name>
    <dbReference type="NCBI Taxonomy" id="152371"/>
    <lineage>
        <taxon>Eukaryota</taxon>
        <taxon>Viridiplantae</taxon>
        <taxon>Streptophyta</taxon>
        <taxon>Embryophyta</taxon>
        <taxon>Tracheophyta</taxon>
        <taxon>Spermatophyta</taxon>
        <taxon>Magnoliopsida</taxon>
        <taxon>Ranunculales</taxon>
        <taxon>Menispermaceae</taxon>
        <taxon>Menispermoideae</taxon>
        <taxon>Cissampelideae</taxon>
        <taxon>Stephania</taxon>
    </lineage>
</organism>
<evidence type="ECO:0000256" key="3">
    <source>
        <dbReference type="ARBA" id="ARBA00005784"/>
    </source>
</evidence>
<comment type="caution">
    <text evidence="7">The sequence shown here is derived from an EMBL/GenBank/DDBJ whole genome shotgun (WGS) entry which is preliminary data.</text>
</comment>
<dbReference type="EMBL" id="JBBNAF010000009">
    <property type="protein sequence ID" value="KAK9114739.1"/>
    <property type="molecule type" value="Genomic_DNA"/>
</dbReference>
<feature type="region of interest" description="Disordered" evidence="6">
    <location>
        <begin position="236"/>
        <end position="261"/>
    </location>
</feature>
<sequence>MAKRDQMSATKESTSGNMFFEPILEEGVFRFDCSGDYRNMAFPSLSFPDSKVRDKPLMIHKEPHFIPTFERLHGQQVVTMKGSYVFRYRTVYSLQIFTWNTYIWGYGPGTTSLYQSHPWVLVVLPNGVALGVLADTTRRCESVALSVGDWFFDRVGVSAIDCPYPCDNTCHNLVSKHAFASASSSAASTIRHPPQEGVKAIPPLGLGPPRGPLALVGGSSTPTLEVPAPVGVWPSQEGLHRPPHESFRPLQARLPPAAGCT</sequence>
<keyword evidence="8" id="KW-1185">Reference proteome</keyword>
<reference evidence="7 8" key="1">
    <citation type="submission" date="2024-01" db="EMBL/GenBank/DDBJ databases">
        <title>Genome assemblies of Stephania.</title>
        <authorList>
            <person name="Yang L."/>
        </authorList>
    </citation>
    <scope>NUCLEOTIDE SEQUENCE [LARGE SCALE GENOMIC DNA]</scope>
    <source>
        <strain evidence="7">YNDBR</strain>
        <tissue evidence="7">Leaf</tissue>
    </source>
</reference>
<gene>
    <name evidence="7" type="ORF">Syun_021536</name>
</gene>
<evidence type="ECO:0000313" key="8">
    <source>
        <dbReference type="Proteomes" id="UP001420932"/>
    </source>
</evidence>
<evidence type="ECO:0000256" key="2">
    <source>
        <dbReference type="ARBA" id="ARBA00004191"/>
    </source>
</evidence>
<dbReference type="EC" id="3.1.1.-" evidence="5"/>
<evidence type="ECO:0000256" key="4">
    <source>
        <dbReference type="ARBA" id="ARBA00022512"/>
    </source>
</evidence>
<dbReference type="AlphaFoldDB" id="A0AAP0IFS5"/>
<evidence type="ECO:0000256" key="5">
    <source>
        <dbReference type="RuleBase" id="RU363114"/>
    </source>
</evidence>
<keyword evidence="5" id="KW-0961">Cell wall biogenesis/degradation</keyword>
<feature type="compositionally biased region" description="Basic and acidic residues" evidence="6">
    <location>
        <begin position="238"/>
        <end position="247"/>
    </location>
</feature>
<dbReference type="Proteomes" id="UP001420932">
    <property type="component" value="Unassembled WGS sequence"/>
</dbReference>
<evidence type="ECO:0000256" key="1">
    <source>
        <dbReference type="ARBA" id="ARBA00003534"/>
    </source>
</evidence>
<keyword evidence="5" id="KW-0964">Secreted</keyword>
<comment type="similarity">
    <text evidence="3 5">Belongs to the pectinacetylesterase family.</text>
</comment>
<evidence type="ECO:0000313" key="7">
    <source>
        <dbReference type="EMBL" id="KAK9114739.1"/>
    </source>
</evidence>
<accession>A0AAP0IFS5</accession>
<comment type="function">
    <text evidence="1 5">Hydrolyzes acetyl esters in homogalacturonan regions of pectin. In type I primary cell wall, galacturonic acid residues of pectin can be acetylated at the O-2 and O-3 positions. Decreasing the degree of acetylation of pectin gels in vitro alters their physical properties.</text>
</comment>
<comment type="subcellular location">
    <subcellularLocation>
        <location evidence="2 5">Secreted</location>
        <location evidence="2 5">Cell wall</location>
    </subcellularLocation>
</comment>
<dbReference type="Pfam" id="PF03283">
    <property type="entry name" value="PAE"/>
    <property type="match status" value="1"/>
</dbReference>
<keyword evidence="5" id="KW-0378">Hydrolase</keyword>
<name>A0AAP0IFS5_9MAGN</name>
<evidence type="ECO:0000256" key="6">
    <source>
        <dbReference type="SAM" id="MobiDB-lite"/>
    </source>
</evidence>